<evidence type="ECO:0000313" key="1">
    <source>
        <dbReference type="EMBL" id="KKN60227.1"/>
    </source>
</evidence>
<proteinExistence type="predicted"/>
<dbReference type="EMBL" id="LAZR01000702">
    <property type="protein sequence ID" value="KKN60227.1"/>
    <property type="molecule type" value="Genomic_DNA"/>
</dbReference>
<name>A0A0F9SD26_9ZZZZ</name>
<gene>
    <name evidence="1" type="ORF">LCGC14_0534260</name>
</gene>
<comment type="caution">
    <text evidence="1">The sequence shown here is derived from an EMBL/GenBank/DDBJ whole genome shotgun (WGS) entry which is preliminary data.</text>
</comment>
<protein>
    <submittedName>
        <fullName evidence="1">Uncharacterized protein</fullName>
    </submittedName>
</protein>
<dbReference type="AlphaFoldDB" id="A0A0F9SD26"/>
<accession>A0A0F9SD26</accession>
<reference evidence="1" key="1">
    <citation type="journal article" date="2015" name="Nature">
        <title>Complex archaea that bridge the gap between prokaryotes and eukaryotes.</title>
        <authorList>
            <person name="Spang A."/>
            <person name="Saw J.H."/>
            <person name="Jorgensen S.L."/>
            <person name="Zaremba-Niedzwiedzka K."/>
            <person name="Martijn J."/>
            <person name="Lind A.E."/>
            <person name="van Eijk R."/>
            <person name="Schleper C."/>
            <person name="Guy L."/>
            <person name="Ettema T.J."/>
        </authorList>
    </citation>
    <scope>NUCLEOTIDE SEQUENCE</scope>
</reference>
<organism evidence="1">
    <name type="scientific">marine sediment metagenome</name>
    <dbReference type="NCBI Taxonomy" id="412755"/>
    <lineage>
        <taxon>unclassified sequences</taxon>
        <taxon>metagenomes</taxon>
        <taxon>ecological metagenomes</taxon>
    </lineage>
</organism>
<sequence length="92" mass="10838">MDFEKKWTIRPPNVPGYYWVRHHGMQARLVVMAPARNHNGETRLRVYPVPHYEDNELPYEFLSSSDPLFSYHNGTVEWWGPVTVPPTQDRGD</sequence>